<comment type="caution">
    <text evidence="1">The sequence shown here is derived from an EMBL/GenBank/DDBJ whole genome shotgun (WGS) entry which is preliminary data.</text>
</comment>
<reference evidence="1 2" key="1">
    <citation type="submission" date="2017-07" db="EMBL/GenBank/DDBJ databases">
        <title>First draft Genome Sequence of Nocardia cerradoensis isolated from human infection.</title>
        <authorList>
            <person name="Carrasco G."/>
        </authorList>
    </citation>
    <scope>NUCLEOTIDE SEQUENCE [LARGE SCALE GENOMIC DNA]</scope>
    <source>
        <strain evidence="1 2">CNM20130759</strain>
    </source>
</reference>
<sequence length="77" mass="8002">MVVAEAGGVGLAVVRAVPVLHGAGELAHFLPADLVVVANLKASSGQPSRLTDSSGFRLRHRLFPRHDPGHVTGVSDQ</sequence>
<protein>
    <submittedName>
        <fullName evidence="1">Uncharacterized protein</fullName>
    </submittedName>
</protein>
<organism evidence="1 2">
    <name type="scientific">Nocardia cerradoensis</name>
    <dbReference type="NCBI Taxonomy" id="85688"/>
    <lineage>
        <taxon>Bacteria</taxon>
        <taxon>Bacillati</taxon>
        <taxon>Actinomycetota</taxon>
        <taxon>Actinomycetes</taxon>
        <taxon>Mycobacteriales</taxon>
        <taxon>Nocardiaceae</taxon>
        <taxon>Nocardia</taxon>
    </lineage>
</organism>
<gene>
    <name evidence="1" type="ORF">B7C42_08338</name>
</gene>
<name>A0A231GSK0_9NOCA</name>
<accession>A0A231GSK0</accession>
<proteinExistence type="predicted"/>
<evidence type="ECO:0000313" key="1">
    <source>
        <dbReference type="EMBL" id="OXR39594.1"/>
    </source>
</evidence>
<evidence type="ECO:0000313" key="2">
    <source>
        <dbReference type="Proteomes" id="UP000215506"/>
    </source>
</evidence>
<dbReference type="EMBL" id="NGAF01000206">
    <property type="protein sequence ID" value="OXR39594.1"/>
    <property type="molecule type" value="Genomic_DNA"/>
</dbReference>
<dbReference type="AlphaFoldDB" id="A0A231GSK0"/>
<dbReference type="Proteomes" id="UP000215506">
    <property type="component" value="Unassembled WGS sequence"/>
</dbReference>
<keyword evidence="2" id="KW-1185">Reference proteome</keyword>